<dbReference type="Proteomes" id="UP001330812">
    <property type="component" value="Chromosome"/>
</dbReference>
<accession>A0ABZ1I9I1</accession>
<protein>
    <submittedName>
        <fullName evidence="2">Uncharacterized protein</fullName>
    </submittedName>
</protein>
<evidence type="ECO:0000313" key="2">
    <source>
        <dbReference type="EMBL" id="WSE30401.1"/>
    </source>
</evidence>
<evidence type="ECO:0000256" key="1">
    <source>
        <dbReference type="SAM" id="MobiDB-lite"/>
    </source>
</evidence>
<feature type="region of interest" description="Disordered" evidence="1">
    <location>
        <begin position="41"/>
        <end position="62"/>
    </location>
</feature>
<dbReference type="EMBL" id="CP142149">
    <property type="protein sequence ID" value="WSE30401.1"/>
    <property type="molecule type" value="Genomic_DNA"/>
</dbReference>
<proteinExistence type="predicted"/>
<sequence>MPITLREPPPEVKHRHADHRGRSLGLWCGTGLFASRGSLLTVGDDTSRRTPSVVETESRRAA</sequence>
<dbReference type="RefSeq" id="WP_326569346.1">
    <property type="nucleotide sequence ID" value="NZ_CP142149.1"/>
</dbReference>
<name>A0ABZ1I9I1_9PSEU</name>
<organism evidence="2 3">
    <name type="scientific">Amycolatopsis rhabdoformis</name>
    <dbReference type="NCBI Taxonomy" id="1448059"/>
    <lineage>
        <taxon>Bacteria</taxon>
        <taxon>Bacillati</taxon>
        <taxon>Actinomycetota</taxon>
        <taxon>Actinomycetes</taxon>
        <taxon>Pseudonocardiales</taxon>
        <taxon>Pseudonocardiaceae</taxon>
        <taxon>Amycolatopsis</taxon>
    </lineage>
</organism>
<reference evidence="2 3" key="1">
    <citation type="journal article" date="2015" name="Int. J. Syst. Evol. Microbiol.">
        <title>Amycolatopsis rhabdoformis sp. nov., an actinomycete isolated from a tropical forest soil.</title>
        <authorList>
            <person name="Souza W.R."/>
            <person name="Silva R.E."/>
            <person name="Goodfellow M."/>
            <person name="Busarakam K."/>
            <person name="Figueiro F.S."/>
            <person name="Ferreira D."/>
            <person name="Rodrigues-Filho E."/>
            <person name="Moraes L.A.B."/>
            <person name="Zucchi T.D."/>
        </authorList>
    </citation>
    <scope>NUCLEOTIDE SEQUENCE [LARGE SCALE GENOMIC DNA]</scope>
    <source>
        <strain evidence="2 3">NCIMB 14900</strain>
    </source>
</reference>
<evidence type="ECO:0000313" key="3">
    <source>
        <dbReference type="Proteomes" id="UP001330812"/>
    </source>
</evidence>
<gene>
    <name evidence="2" type="ORF">VSH64_47745</name>
</gene>
<keyword evidence="3" id="KW-1185">Reference proteome</keyword>